<dbReference type="AlphaFoldDB" id="A0A852Y7S1"/>
<dbReference type="RefSeq" id="WP_179564080.1">
    <property type="nucleotide sequence ID" value="NZ_JACBZY010000001.1"/>
</dbReference>
<keyword evidence="3" id="KW-1185">Reference proteome</keyword>
<dbReference type="EMBL" id="JACBZY010000001">
    <property type="protein sequence ID" value="NYG97430.1"/>
    <property type="molecule type" value="Genomic_DNA"/>
</dbReference>
<accession>A0A852Y7S1</accession>
<dbReference type="Proteomes" id="UP000553888">
    <property type="component" value="Unassembled WGS sequence"/>
</dbReference>
<dbReference type="Gene3D" id="3.40.50.720">
    <property type="entry name" value="NAD(P)-binding Rossmann-like Domain"/>
    <property type="match status" value="1"/>
</dbReference>
<protein>
    <submittedName>
        <fullName evidence="2">Uncharacterized protein YbjT (DUF2867 family)</fullName>
    </submittedName>
</protein>
<dbReference type="Pfam" id="PF13460">
    <property type="entry name" value="NAD_binding_10"/>
    <property type="match status" value="1"/>
</dbReference>
<name>A0A852Y7S1_9MICO</name>
<evidence type="ECO:0000259" key="1">
    <source>
        <dbReference type="Pfam" id="PF13460"/>
    </source>
</evidence>
<dbReference type="SUPFAM" id="SSF51735">
    <property type="entry name" value="NAD(P)-binding Rossmann-fold domains"/>
    <property type="match status" value="1"/>
</dbReference>
<organism evidence="2 3">
    <name type="scientific">Schumannella luteola</name>
    <dbReference type="NCBI Taxonomy" id="472059"/>
    <lineage>
        <taxon>Bacteria</taxon>
        <taxon>Bacillati</taxon>
        <taxon>Actinomycetota</taxon>
        <taxon>Actinomycetes</taxon>
        <taxon>Micrococcales</taxon>
        <taxon>Microbacteriaceae</taxon>
        <taxon>Schumannella</taxon>
    </lineage>
</organism>
<sequence>MIIAIAGATGTVGRHITRAALARGHEVRLLSRREGVDVAGGEGLDAALDGSAAVIDALGTSTLSQRKAVAFFSTTTRNLLAAEQRHGIGHHLALSIVGIDGIDTAYYAGKLAQERLVAAGPVPHTIARTTQFHEFAEQIAVRAALGPIVLAPRTLTRPVAAREVGVHLVELAEAGPSGRAPDLIGPRDETLVGMIRRMHAHDGIRRPVIDWRMPGAYGAGLASGALRGGSAADAPQRVGAQTFDAWLDAPEHRR</sequence>
<comment type="caution">
    <text evidence="2">The sequence shown here is derived from an EMBL/GenBank/DDBJ whole genome shotgun (WGS) entry which is preliminary data.</text>
</comment>
<dbReference type="InterPro" id="IPR051207">
    <property type="entry name" value="ComplexI_NDUFA9_subunit"/>
</dbReference>
<gene>
    <name evidence="2" type="ORF">BJ979_000056</name>
</gene>
<dbReference type="PANTHER" id="PTHR12126">
    <property type="entry name" value="NADH-UBIQUINONE OXIDOREDUCTASE 39 KDA SUBUNIT-RELATED"/>
    <property type="match status" value="1"/>
</dbReference>
<dbReference type="InterPro" id="IPR036291">
    <property type="entry name" value="NAD(P)-bd_dom_sf"/>
</dbReference>
<reference evidence="2 3" key="1">
    <citation type="submission" date="2020-07" db="EMBL/GenBank/DDBJ databases">
        <title>Sequencing the genomes of 1000 actinobacteria strains.</title>
        <authorList>
            <person name="Klenk H.-P."/>
        </authorList>
    </citation>
    <scope>NUCLEOTIDE SEQUENCE [LARGE SCALE GENOMIC DNA]</scope>
    <source>
        <strain evidence="2 3">DSM 23141</strain>
    </source>
</reference>
<proteinExistence type="predicted"/>
<dbReference type="InterPro" id="IPR016040">
    <property type="entry name" value="NAD(P)-bd_dom"/>
</dbReference>
<evidence type="ECO:0000313" key="3">
    <source>
        <dbReference type="Proteomes" id="UP000553888"/>
    </source>
</evidence>
<dbReference type="PANTHER" id="PTHR12126:SF11">
    <property type="entry name" value="NADH DEHYDROGENASE [UBIQUINONE] 1 ALPHA SUBCOMPLEX SUBUNIT 9, MITOCHONDRIAL"/>
    <property type="match status" value="1"/>
</dbReference>
<evidence type="ECO:0000313" key="2">
    <source>
        <dbReference type="EMBL" id="NYG97430.1"/>
    </source>
</evidence>
<dbReference type="GO" id="GO:0044877">
    <property type="term" value="F:protein-containing complex binding"/>
    <property type="evidence" value="ECO:0007669"/>
    <property type="project" value="TreeGrafter"/>
</dbReference>
<feature type="domain" description="NAD(P)-binding" evidence="1">
    <location>
        <begin position="7"/>
        <end position="134"/>
    </location>
</feature>